<keyword evidence="3" id="KW-1185">Reference proteome</keyword>
<reference evidence="2 3" key="1">
    <citation type="journal article" date="2019" name="Int. J. Syst. Evol. Microbiol.">
        <title>The Global Catalogue of Microorganisms (GCM) 10K type strain sequencing project: providing services to taxonomists for standard genome sequencing and annotation.</title>
        <authorList>
            <consortium name="The Broad Institute Genomics Platform"/>
            <consortium name="The Broad Institute Genome Sequencing Center for Infectious Disease"/>
            <person name="Wu L."/>
            <person name="Ma J."/>
        </authorList>
    </citation>
    <scope>NUCLEOTIDE SEQUENCE [LARGE SCALE GENOMIC DNA]</scope>
    <source>
        <strain evidence="2 3">CGMCC 1.12689</strain>
    </source>
</reference>
<dbReference type="RefSeq" id="WP_256419348.1">
    <property type="nucleotide sequence ID" value="NZ_JANHDL010000017.1"/>
</dbReference>
<proteinExistence type="predicted"/>
<dbReference type="EMBL" id="JBHUDB010000020">
    <property type="protein sequence ID" value="MFD1572030.1"/>
    <property type="molecule type" value="Genomic_DNA"/>
</dbReference>
<feature type="transmembrane region" description="Helical" evidence="1">
    <location>
        <begin position="272"/>
        <end position="292"/>
    </location>
</feature>
<evidence type="ECO:0000313" key="3">
    <source>
        <dbReference type="Proteomes" id="UP001597185"/>
    </source>
</evidence>
<dbReference type="PANTHER" id="PTHR14136">
    <property type="entry name" value="BTB_POZ DOMAIN-CONTAINING PROTEIN KCTD9"/>
    <property type="match status" value="1"/>
</dbReference>
<name>A0ABD6C588_9EURY</name>
<comment type="caution">
    <text evidence="2">The sequence shown here is derived from an EMBL/GenBank/DDBJ whole genome shotgun (WGS) entry which is preliminary data.</text>
</comment>
<keyword evidence="1" id="KW-0812">Transmembrane</keyword>
<evidence type="ECO:0000256" key="1">
    <source>
        <dbReference type="SAM" id="Phobius"/>
    </source>
</evidence>
<sequence>MTNFDIHIPNDDTVSPADIQPGADLRGADLSNADLDHANLSGAYLTGANLSEADLPYADLSEAYLDGANLSGANLLHADLSDANVFNSDLSRVNIGSGDLSGADIRRTDLRGANLAETTLAGAVLSRETDISPPDERIKREFEDANRISEQEWQDVIARANRELRTCYSENGLLGRARKARVRERLARRREAKAENTWRGNVAWAGNLLSGVFTGYGVQLMPVVGWMGLLYLLSAGIYWYSGGMALDRSLYYSVVTFTTAPPKAPPSGLSSVVAGFQTLAGTVAIVFLGYVLGSREQV</sequence>
<keyword evidence="1" id="KW-1133">Transmembrane helix</keyword>
<dbReference type="PANTHER" id="PTHR14136:SF17">
    <property type="entry name" value="BTB_POZ DOMAIN-CONTAINING PROTEIN KCTD9"/>
    <property type="match status" value="1"/>
</dbReference>
<feature type="transmembrane region" description="Helical" evidence="1">
    <location>
        <begin position="223"/>
        <end position="241"/>
    </location>
</feature>
<dbReference type="SUPFAM" id="SSF141571">
    <property type="entry name" value="Pentapeptide repeat-like"/>
    <property type="match status" value="1"/>
</dbReference>
<dbReference type="AlphaFoldDB" id="A0ABD6C588"/>
<dbReference type="Gene3D" id="2.160.20.80">
    <property type="entry name" value="E3 ubiquitin-protein ligase SopA"/>
    <property type="match status" value="1"/>
</dbReference>
<dbReference type="Proteomes" id="UP001597185">
    <property type="component" value="Unassembled WGS sequence"/>
</dbReference>
<protein>
    <submittedName>
        <fullName evidence="2">Pentapeptide repeat-containing protein</fullName>
    </submittedName>
</protein>
<evidence type="ECO:0000313" key="2">
    <source>
        <dbReference type="EMBL" id="MFD1572030.1"/>
    </source>
</evidence>
<accession>A0ABD6C588</accession>
<dbReference type="InterPro" id="IPR051082">
    <property type="entry name" value="Pentapeptide-BTB/POZ_domain"/>
</dbReference>
<gene>
    <name evidence="2" type="ORF">ACFR9T_15830</name>
</gene>
<dbReference type="InterPro" id="IPR001646">
    <property type="entry name" value="5peptide_repeat"/>
</dbReference>
<dbReference type="Pfam" id="PF00805">
    <property type="entry name" value="Pentapeptide"/>
    <property type="match status" value="2"/>
</dbReference>
<keyword evidence="1" id="KW-0472">Membrane</keyword>
<organism evidence="2 3">
    <name type="scientific">Halorubrum laminariae</name>
    <dbReference type="NCBI Taxonomy" id="1433523"/>
    <lineage>
        <taxon>Archaea</taxon>
        <taxon>Methanobacteriati</taxon>
        <taxon>Methanobacteriota</taxon>
        <taxon>Stenosarchaea group</taxon>
        <taxon>Halobacteria</taxon>
        <taxon>Halobacteriales</taxon>
        <taxon>Haloferacaceae</taxon>
        <taxon>Halorubrum</taxon>
    </lineage>
</organism>